<dbReference type="GO" id="GO:0016807">
    <property type="term" value="F:cysteine-type carboxypeptidase activity"/>
    <property type="evidence" value="ECO:0007669"/>
    <property type="project" value="TreeGrafter"/>
</dbReference>
<evidence type="ECO:0000259" key="2">
    <source>
        <dbReference type="Pfam" id="PF04424"/>
    </source>
</evidence>
<accession>A0A8A1LFI2</accession>
<evidence type="ECO:0000256" key="1">
    <source>
        <dbReference type="SAM" id="MobiDB-lite"/>
    </source>
</evidence>
<name>A0A8A1LFI2_AJEC8</name>
<sequence length="868" mass="94528">MALGKVSSNHPDDQHIQDGNNHLLHPPWNSASCAQGPLSSQTPVPKSPFSDSALPGLDYVPSSSVANNEASNACIQESICRPATGDIALSSQPDALASQLLRQPGQFDGGAQILDSSLEDPKKENEGVSSLDSKLEISMGSSIQDGLMHTTRPGQLRPNNPFLKARQNGGGPRKSSISGPDPFEFPQSSSSDGRQEGNSITHQHISQGVDGDFAQLSSQIPYMYCHYEGDLKAGPQVIEIVSPLLEKGKEPLADTAPSITIQSSDPYYQLDRAGRIIQNFQLANFSESSSSKEIKPDESTKTDVPPMNSLFDPHVEGQSNETLSNPDERSSSTSKPATPDATIDLRQPPLSHPDKSGQPMPVLQKKLSETYDIRQINWTDGITSFRKSPVLVQNENGPCPLLALVNGLVLRSSADSPSPVVKALQLREKISLGLLMQALFDDITSYIDKAEKLPDIEALSSFLVMLHTGMNVNPRLVLQNGISDLPGSFLETTDTILYGSFKLPLVHGWLAEPSSAAYAALNRVAQSHEDTQLLHFRKEELEHRVVHGQCLTADEEKLIEDIDTIHHFVNVENATQLSIFGLEHLQRCLKPGSMSILFRNDHFSTLFKHPLSNQLFTLVTDAGYAGHEDIVWESLVDVDGGNSSFFSGDFQPVGNSPQPVALLQQPTQNDLATSSESTQRNNLNGTIGKQINNTEQTDADYALALALQFQDEEEHRRTTPRNQAQIQTSRFPSSQSQGVTHRPSSSSNFRQQQLSSPASRRAPQPHEIRSLIPPARTPAANLISDAPPPTYEQAASNPAYTLSPDHSQYHGSRISSPSIVGPRSSSSGFNNNNLAPNRAGNTRADESPNPALPPRPRDRDRSRDCTAM</sequence>
<reference evidence="3" key="1">
    <citation type="submission" date="2021-01" db="EMBL/GenBank/DDBJ databases">
        <title>Chromosome-level genome assembly of a human fungal pathogen reveals clustering of transcriptionally co-regulated genes.</title>
        <authorList>
            <person name="Voorhies M."/>
            <person name="Cohen S."/>
            <person name="Shea T.P."/>
            <person name="Petrus S."/>
            <person name="Munoz J.F."/>
            <person name="Poplawski S."/>
            <person name="Goldman W.E."/>
            <person name="Michael T."/>
            <person name="Cuomo C.A."/>
            <person name="Sil A."/>
            <person name="Beyhan S."/>
        </authorList>
    </citation>
    <scope>NUCLEOTIDE SEQUENCE</scope>
    <source>
        <strain evidence="3">H88</strain>
    </source>
</reference>
<dbReference type="EMBL" id="CP069103">
    <property type="protein sequence ID" value="QSS50742.1"/>
    <property type="molecule type" value="Genomic_DNA"/>
</dbReference>
<gene>
    <name evidence="3" type="ORF">I7I53_05863</name>
</gene>
<feature type="compositionally biased region" description="Polar residues" evidence="1">
    <location>
        <begin position="29"/>
        <end position="44"/>
    </location>
</feature>
<feature type="region of interest" description="Disordered" evidence="1">
    <location>
        <begin position="286"/>
        <end position="361"/>
    </location>
</feature>
<feature type="region of interest" description="Disordered" evidence="1">
    <location>
        <begin position="107"/>
        <end position="198"/>
    </location>
</feature>
<dbReference type="AlphaFoldDB" id="A0A8A1LFI2"/>
<dbReference type="PANTHER" id="PTHR18063">
    <property type="entry name" value="NF-E2 INDUCIBLE PROTEIN"/>
    <property type="match status" value="1"/>
</dbReference>
<feature type="region of interest" description="Disordered" evidence="1">
    <location>
        <begin position="1"/>
        <end position="62"/>
    </location>
</feature>
<dbReference type="Pfam" id="PF04424">
    <property type="entry name" value="MINDY_DUB"/>
    <property type="match status" value="1"/>
</dbReference>
<feature type="compositionally biased region" description="Polar residues" evidence="1">
    <location>
        <begin position="317"/>
        <end position="336"/>
    </location>
</feature>
<feature type="compositionally biased region" description="Basic and acidic residues" evidence="1">
    <location>
        <begin position="290"/>
        <end position="301"/>
    </location>
</feature>
<dbReference type="PANTHER" id="PTHR18063:SF6">
    <property type="entry name" value="UBIQUITIN CARBOXYL-TERMINAL HYDROLASE"/>
    <property type="match status" value="1"/>
</dbReference>
<evidence type="ECO:0000313" key="3">
    <source>
        <dbReference type="EMBL" id="QSS50742.1"/>
    </source>
</evidence>
<feature type="domain" description="MINDY deubiquitinase" evidence="2">
    <location>
        <begin position="369"/>
        <end position="650"/>
    </location>
</feature>
<proteinExistence type="predicted"/>
<evidence type="ECO:0000313" key="4">
    <source>
        <dbReference type="Proteomes" id="UP000663419"/>
    </source>
</evidence>
<feature type="compositionally biased region" description="Basic and acidic residues" evidence="1">
    <location>
        <begin position="855"/>
        <end position="868"/>
    </location>
</feature>
<organism evidence="3 4">
    <name type="scientific">Ajellomyces capsulatus (strain H88)</name>
    <name type="common">Darling's disease fungus</name>
    <name type="synonym">Histoplasma capsulatum</name>
    <dbReference type="NCBI Taxonomy" id="544711"/>
    <lineage>
        <taxon>Eukaryota</taxon>
        <taxon>Fungi</taxon>
        <taxon>Dikarya</taxon>
        <taxon>Ascomycota</taxon>
        <taxon>Pezizomycotina</taxon>
        <taxon>Eurotiomycetes</taxon>
        <taxon>Eurotiomycetidae</taxon>
        <taxon>Onygenales</taxon>
        <taxon>Ajellomycetaceae</taxon>
        <taxon>Histoplasma</taxon>
    </lineage>
</organism>
<dbReference type="GO" id="GO:0071108">
    <property type="term" value="P:protein K48-linked deubiquitination"/>
    <property type="evidence" value="ECO:0007669"/>
    <property type="project" value="TreeGrafter"/>
</dbReference>
<dbReference type="VEuPathDB" id="FungiDB:I7I53_05863"/>
<dbReference type="InterPro" id="IPR007518">
    <property type="entry name" value="MINDY"/>
</dbReference>
<dbReference type="GO" id="GO:0005829">
    <property type="term" value="C:cytosol"/>
    <property type="evidence" value="ECO:0007669"/>
    <property type="project" value="TreeGrafter"/>
</dbReference>
<feature type="compositionally biased region" description="Polar residues" evidence="1">
    <location>
        <begin position="720"/>
        <end position="758"/>
    </location>
</feature>
<dbReference type="GO" id="GO:0004843">
    <property type="term" value="F:cysteine-type deubiquitinase activity"/>
    <property type="evidence" value="ECO:0007669"/>
    <property type="project" value="InterPro"/>
</dbReference>
<dbReference type="GO" id="GO:1990380">
    <property type="term" value="F:K48-linked deubiquitinase activity"/>
    <property type="evidence" value="ECO:0007669"/>
    <property type="project" value="InterPro"/>
</dbReference>
<dbReference type="Proteomes" id="UP000663419">
    <property type="component" value="Chromosome 2"/>
</dbReference>
<dbReference type="InterPro" id="IPR033979">
    <property type="entry name" value="MINDY_domain"/>
</dbReference>
<feature type="compositionally biased region" description="Low complexity" evidence="1">
    <location>
        <begin position="811"/>
        <end position="841"/>
    </location>
</feature>
<feature type="compositionally biased region" description="Polar residues" evidence="1">
    <location>
        <begin position="186"/>
        <end position="198"/>
    </location>
</feature>
<feature type="compositionally biased region" description="Polar residues" evidence="1">
    <location>
        <begin position="793"/>
        <end position="810"/>
    </location>
</feature>
<dbReference type="GO" id="GO:0071944">
    <property type="term" value="C:cell periphery"/>
    <property type="evidence" value="ECO:0007669"/>
    <property type="project" value="TreeGrafter"/>
</dbReference>
<protein>
    <submittedName>
        <fullName evidence="3">DUF455 domain-containing protein</fullName>
    </submittedName>
</protein>
<feature type="region of interest" description="Disordered" evidence="1">
    <location>
        <begin position="666"/>
        <end position="692"/>
    </location>
</feature>
<feature type="region of interest" description="Disordered" evidence="1">
    <location>
        <begin position="711"/>
        <end position="868"/>
    </location>
</feature>